<keyword evidence="3" id="KW-1185">Reference proteome</keyword>
<name>A0ABQ7EYR7_BRACR</name>
<dbReference type="CDD" id="cd00303">
    <property type="entry name" value="retropepsin_like"/>
    <property type="match status" value="1"/>
</dbReference>
<reference evidence="2 3" key="1">
    <citation type="journal article" date="2020" name="BMC Genomics">
        <title>Intraspecific diversification of the crop wild relative Brassica cretica Lam. using demographic model selection.</title>
        <authorList>
            <person name="Kioukis A."/>
            <person name="Michalopoulou V.A."/>
            <person name="Briers L."/>
            <person name="Pirintsos S."/>
            <person name="Studholme D.J."/>
            <person name="Pavlidis P."/>
            <person name="Sarris P.F."/>
        </authorList>
    </citation>
    <scope>NUCLEOTIDE SEQUENCE [LARGE SCALE GENOMIC DNA]</scope>
    <source>
        <strain evidence="3">cv. PFS-1207/04</strain>
    </source>
</reference>
<gene>
    <name evidence="2" type="ORF">DY000_02049886</name>
</gene>
<sequence>MDQATAGQIQNQNQQQPQSNRQAVPATGNSQPDELKGLGMMMQQLLQGMQIQGKALNQFSTDINTRMDNMFTELNTKYDAVSNHIKRIDVQLAQTAESVKRQQCTLPGKNVMNPRVEHCNAAELRCEKAEGKEPEQLSVKTAPGAEERTEQHASSEVTASDEPIEIPPVRVYVSKVLYPIPPKHLMDPISAEQLAGFKKMGEIKALFTEALTPSLKVLLKVVDPGKFVFPCSLAGVEFKEALCDSGSSVNLVSKAIVDELGIVDVEPSLVTLAFANSSMTVPYSTIRNFPVQVGNCILHTQFQVVEMSKDHEMALIFGRSFMATVGVVVDMPNKRVSFSNINKKVFYKGFPTRSQICYASCISVVSGEQLEIVPKKELGKKGEIQEVLDGDPHTDTKKLSGNARVKEKVQKKRVKGDPMITLIPRLCDEKSIEYEVKCKDTSKPFSKARVILTHELKEKGEADVKGLLSRVAATEQPAL</sequence>
<dbReference type="Gene3D" id="2.40.70.10">
    <property type="entry name" value="Acid Proteases"/>
    <property type="match status" value="1"/>
</dbReference>
<dbReference type="PANTHER" id="PTHR33067">
    <property type="entry name" value="RNA-DIRECTED DNA POLYMERASE-RELATED"/>
    <property type="match status" value="1"/>
</dbReference>
<evidence type="ECO:0008006" key="4">
    <source>
        <dbReference type="Google" id="ProtNLM"/>
    </source>
</evidence>
<accession>A0ABQ7EYR7</accession>
<evidence type="ECO:0000256" key="1">
    <source>
        <dbReference type="SAM" id="MobiDB-lite"/>
    </source>
</evidence>
<feature type="compositionally biased region" description="Low complexity" evidence="1">
    <location>
        <begin position="1"/>
        <end position="23"/>
    </location>
</feature>
<feature type="region of interest" description="Disordered" evidence="1">
    <location>
        <begin position="130"/>
        <end position="160"/>
    </location>
</feature>
<organism evidence="2 3">
    <name type="scientific">Brassica cretica</name>
    <name type="common">Mustard</name>
    <dbReference type="NCBI Taxonomy" id="69181"/>
    <lineage>
        <taxon>Eukaryota</taxon>
        <taxon>Viridiplantae</taxon>
        <taxon>Streptophyta</taxon>
        <taxon>Embryophyta</taxon>
        <taxon>Tracheophyta</taxon>
        <taxon>Spermatophyta</taxon>
        <taxon>Magnoliopsida</taxon>
        <taxon>eudicotyledons</taxon>
        <taxon>Gunneridae</taxon>
        <taxon>Pentapetalae</taxon>
        <taxon>rosids</taxon>
        <taxon>malvids</taxon>
        <taxon>Brassicales</taxon>
        <taxon>Brassicaceae</taxon>
        <taxon>Brassiceae</taxon>
        <taxon>Brassica</taxon>
    </lineage>
</organism>
<feature type="region of interest" description="Disordered" evidence="1">
    <location>
        <begin position="1"/>
        <end position="35"/>
    </location>
</feature>
<dbReference type="Proteomes" id="UP000266723">
    <property type="component" value="Unassembled WGS sequence"/>
</dbReference>
<dbReference type="SUPFAM" id="SSF50630">
    <property type="entry name" value="Acid proteases"/>
    <property type="match status" value="1"/>
</dbReference>
<dbReference type="PANTHER" id="PTHR33067:SF31">
    <property type="entry name" value="RNA-DIRECTED DNA POLYMERASE"/>
    <property type="match status" value="1"/>
</dbReference>
<evidence type="ECO:0000313" key="3">
    <source>
        <dbReference type="Proteomes" id="UP000266723"/>
    </source>
</evidence>
<protein>
    <recommendedName>
        <fullName evidence="4">Aspartic peptidase DDI1-type domain-containing protein</fullName>
    </recommendedName>
</protein>
<proteinExistence type="predicted"/>
<evidence type="ECO:0000313" key="2">
    <source>
        <dbReference type="EMBL" id="KAF3608813.1"/>
    </source>
</evidence>
<comment type="caution">
    <text evidence="2">The sequence shown here is derived from an EMBL/GenBank/DDBJ whole genome shotgun (WGS) entry which is preliminary data.</text>
</comment>
<dbReference type="EMBL" id="QGKV02000297">
    <property type="protein sequence ID" value="KAF3608813.1"/>
    <property type="molecule type" value="Genomic_DNA"/>
</dbReference>
<dbReference type="InterPro" id="IPR021109">
    <property type="entry name" value="Peptidase_aspartic_dom_sf"/>
</dbReference>